<dbReference type="InterPro" id="IPR011598">
    <property type="entry name" value="bHLH_dom"/>
</dbReference>
<accession>L8FRF0</accession>
<dbReference type="EMBL" id="GL573302">
    <property type="protein sequence ID" value="ELR03043.1"/>
    <property type="molecule type" value="Genomic_DNA"/>
</dbReference>
<evidence type="ECO:0000259" key="2">
    <source>
        <dbReference type="Pfam" id="PF00010"/>
    </source>
</evidence>
<gene>
    <name evidence="3" type="ORF">GMDG_05890</name>
</gene>
<dbReference type="InterPro" id="IPR036638">
    <property type="entry name" value="HLH_DNA-bd_sf"/>
</dbReference>
<feature type="domain" description="BHLH" evidence="2">
    <location>
        <begin position="528"/>
        <end position="556"/>
    </location>
</feature>
<dbReference type="SUPFAM" id="SSF47459">
    <property type="entry name" value="HLH, helix-loop-helix DNA-binding domain"/>
    <property type="match status" value="1"/>
</dbReference>
<dbReference type="VEuPathDB" id="FungiDB:GMDG_05890"/>
<dbReference type="AlphaFoldDB" id="L8FRF0"/>
<dbReference type="InParanoid" id="L8FRF0"/>
<dbReference type="OrthoDB" id="5344169at2759"/>
<reference evidence="4" key="1">
    <citation type="submission" date="2010-09" db="EMBL/GenBank/DDBJ databases">
        <title>The genome sequence of Geomyces destructans 20631-21.</title>
        <authorList>
            <consortium name="The Broad Institute Genome Sequencing Platform"/>
            <person name="Cuomo C.A."/>
            <person name="Blehert D.S."/>
            <person name="Lorch J.M."/>
            <person name="Young S.K."/>
            <person name="Zeng Q."/>
            <person name="Gargeya S."/>
            <person name="Fitzgerald M."/>
            <person name="Haas B."/>
            <person name="Abouelleil A."/>
            <person name="Alvarado L."/>
            <person name="Arachchi H.M."/>
            <person name="Berlin A."/>
            <person name="Brown A."/>
            <person name="Chapman S.B."/>
            <person name="Chen Z."/>
            <person name="Dunbar C."/>
            <person name="Freedman E."/>
            <person name="Gearin G."/>
            <person name="Gellesch M."/>
            <person name="Goldberg J."/>
            <person name="Griggs A."/>
            <person name="Gujja S."/>
            <person name="Heiman D."/>
            <person name="Howarth C."/>
            <person name="Larson L."/>
            <person name="Lui A."/>
            <person name="MacDonald P.J.P."/>
            <person name="Montmayeur A."/>
            <person name="Murphy C."/>
            <person name="Neiman D."/>
            <person name="Pearson M."/>
            <person name="Priest M."/>
            <person name="Roberts A."/>
            <person name="Saif S."/>
            <person name="Shea T."/>
            <person name="Shenoy N."/>
            <person name="Sisk P."/>
            <person name="Stolte C."/>
            <person name="Sykes S."/>
            <person name="Wortman J."/>
            <person name="Nusbaum C."/>
            <person name="Birren B."/>
        </authorList>
    </citation>
    <scope>NUCLEOTIDE SEQUENCE [LARGE SCALE GENOMIC DNA]</scope>
    <source>
        <strain evidence="4">ATCC MYA-4855 / 20631-21</strain>
    </source>
</reference>
<evidence type="ECO:0000313" key="4">
    <source>
        <dbReference type="Proteomes" id="UP000011064"/>
    </source>
</evidence>
<feature type="region of interest" description="Disordered" evidence="1">
    <location>
        <begin position="46"/>
        <end position="68"/>
    </location>
</feature>
<organism evidence="3 4">
    <name type="scientific">Pseudogymnoascus destructans (strain ATCC MYA-4855 / 20631-21)</name>
    <name type="common">Bat white-nose syndrome fungus</name>
    <name type="synonym">Geomyces destructans</name>
    <dbReference type="NCBI Taxonomy" id="658429"/>
    <lineage>
        <taxon>Eukaryota</taxon>
        <taxon>Fungi</taxon>
        <taxon>Dikarya</taxon>
        <taxon>Ascomycota</taxon>
        <taxon>Pezizomycotina</taxon>
        <taxon>Leotiomycetes</taxon>
        <taxon>Thelebolales</taxon>
        <taxon>Thelebolaceae</taxon>
        <taxon>Pseudogymnoascus</taxon>
    </lineage>
</organism>
<feature type="compositionally biased region" description="Low complexity" evidence="1">
    <location>
        <begin position="47"/>
        <end position="60"/>
    </location>
</feature>
<evidence type="ECO:0000256" key="1">
    <source>
        <dbReference type="SAM" id="MobiDB-lite"/>
    </source>
</evidence>
<dbReference type="Pfam" id="PF00010">
    <property type="entry name" value="HLH"/>
    <property type="match status" value="1"/>
</dbReference>
<feature type="region of interest" description="Disordered" evidence="1">
    <location>
        <begin position="1"/>
        <end position="21"/>
    </location>
</feature>
<keyword evidence="4" id="KW-1185">Reference proteome</keyword>
<feature type="compositionally biased region" description="Basic residues" evidence="1">
    <location>
        <begin position="281"/>
        <end position="299"/>
    </location>
</feature>
<dbReference type="Proteomes" id="UP000011064">
    <property type="component" value="Unassembled WGS sequence"/>
</dbReference>
<dbReference type="STRING" id="658429.L8FRF0"/>
<feature type="region of interest" description="Disordered" evidence="1">
    <location>
        <begin position="254"/>
        <end position="380"/>
    </location>
</feature>
<proteinExistence type="predicted"/>
<dbReference type="HOGENOM" id="CLU_015973_1_0_1"/>
<feature type="compositionally biased region" description="Basic and acidic residues" evidence="1">
    <location>
        <begin position="584"/>
        <end position="602"/>
    </location>
</feature>
<feature type="region of interest" description="Disordered" evidence="1">
    <location>
        <begin position="464"/>
        <end position="487"/>
    </location>
</feature>
<evidence type="ECO:0000313" key="3">
    <source>
        <dbReference type="EMBL" id="ELR03043.1"/>
    </source>
</evidence>
<feature type="compositionally biased region" description="Polar residues" evidence="1">
    <location>
        <begin position="254"/>
        <end position="265"/>
    </location>
</feature>
<dbReference type="GO" id="GO:0046983">
    <property type="term" value="F:protein dimerization activity"/>
    <property type="evidence" value="ECO:0007669"/>
    <property type="project" value="InterPro"/>
</dbReference>
<sequence>MMDTTTPWESSDPTLSAPSQDDFQFLDLGINGMGDEVGFNFQDYASQQQQNQQQQQQQQQHAQIMRQRGVDAMGSTMGNEAAMMDLQKHGMMQNHMPITTSATMSAMTQPSPVITQNAAAPDNSLVEIDAQIQYLQLQRQQQQQRIVQEQHQNYYVPHNNRVVPPTPNSIEMHSGERQLYHQQHDSQQQAMFDSYQMRLREQELAFTPLVSPAVTPLETHFSLPEYTIPGAYFSPLSSPALHAHTEYSSMYSTSRAEASASSPSDMNIDLLPPPANSTGPGRKHSIAGGRKPAKPRATRAVRQSPVVKAQRRKMTSTTISAETLSELVEPALAARRASTNSPSQPQPRDSSSENNSISPEHLSDMAPPPLPSSNSVRKSPYLTAQNSHPRVQQIISGTAAMSPATPASLMRIPRNKETMASPSLSVHAEQGDDQLMEDFVLPEAANPHAEPPMAATLENNNNASAAASLPTPDLSRTPLKPMTRGPSISDDTASLLLATKSNYQNILEGTHLPGISYPTELSTNLTSKRTSHKIAEQGRRNRINSALQEIATLLPGSAAAGSGSGDAEGGEGEKGGGRISSRALRGEVEEATRRAERAEKALAEQQGAGAMET</sequence>
<name>L8FRF0_PSED2</name>
<protein>
    <recommendedName>
        <fullName evidence="2">BHLH domain-containing protein</fullName>
    </recommendedName>
</protein>
<dbReference type="Gene3D" id="4.10.280.10">
    <property type="entry name" value="Helix-loop-helix DNA-binding domain"/>
    <property type="match status" value="1"/>
</dbReference>
<feature type="region of interest" description="Disordered" evidence="1">
    <location>
        <begin position="555"/>
        <end position="613"/>
    </location>
</feature>